<proteinExistence type="predicted"/>
<gene>
    <name evidence="1" type="ORF">PQ455_05435</name>
</gene>
<evidence type="ECO:0000313" key="2">
    <source>
        <dbReference type="Proteomes" id="UP001220395"/>
    </source>
</evidence>
<dbReference type="EMBL" id="CP117411">
    <property type="protein sequence ID" value="WCT74673.1"/>
    <property type="molecule type" value="Genomic_DNA"/>
</dbReference>
<dbReference type="RefSeq" id="WP_273689931.1">
    <property type="nucleotide sequence ID" value="NZ_CP117411.1"/>
</dbReference>
<evidence type="ECO:0000313" key="1">
    <source>
        <dbReference type="EMBL" id="WCT74673.1"/>
    </source>
</evidence>
<keyword evidence="2" id="KW-1185">Reference proteome</keyword>
<accession>A0ABY7TN61</accession>
<evidence type="ECO:0008006" key="3">
    <source>
        <dbReference type="Google" id="ProtNLM"/>
    </source>
</evidence>
<organism evidence="1 2">
    <name type="scientific">Sphingomonas naphthae</name>
    <dbReference type="NCBI Taxonomy" id="1813468"/>
    <lineage>
        <taxon>Bacteria</taxon>
        <taxon>Pseudomonadati</taxon>
        <taxon>Pseudomonadota</taxon>
        <taxon>Alphaproteobacteria</taxon>
        <taxon>Sphingomonadales</taxon>
        <taxon>Sphingomonadaceae</taxon>
        <taxon>Sphingomonas</taxon>
    </lineage>
</organism>
<name>A0ABY7TN61_9SPHN</name>
<protein>
    <recommendedName>
        <fullName evidence="3">Adenylate/guanylate cyclase domain-containing protein</fullName>
    </recommendedName>
</protein>
<dbReference type="Proteomes" id="UP001220395">
    <property type="component" value="Chromosome"/>
</dbReference>
<sequence length="272" mass="28580">MASNSETNDAEETGASLSVEARPRWSIWIDIEGFSKLWEDGGLALAGLRALMSGIYAIGNKVYTDDGDRLFAHQFGDGFVIVGDFHEEALDRCVAIAVALMRHIATSGCLARAAVAEGDFADYSGCWPKEIRQEIANLQSNDTVSLGSGSMTLLPVMGTALINANKLDSSNCVKGAVLTIASKDAGRIASGFPRRVSAADGRFTMIDWVHAASPFIDEIVARSGVGGLSAADIEAAITRYVGGMPAPPSAWITGTRDYGSLSMPLAGDEAAT</sequence>
<reference evidence="1 2" key="1">
    <citation type="submission" date="2023-02" db="EMBL/GenBank/DDBJ databases">
        <title>Genome sequence of Sphingomonas naphthae.</title>
        <authorList>
            <person name="Kim S."/>
            <person name="Heo J."/>
            <person name="Kwon S.-W."/>
        </authorList>
    </citation>
    <scope>NUCLEOTIDE SEQUENCE [LARGE SCALE GENOMIC DNA]</scope>
    <source>
        <strain evidence="1 2">KACC 18716</strain>
    </source>
</reference>